<protein>
    <submittedName>
        <fullName evidence="2">Uncharacterized protein LOC103520747 isoform X1</fullName>
    </submittedName>
    <submittedName>
        <fullName evidence="3">Uncharacterized protein LOC103520747 isoform X2</fullName>
    </submittedName>
</protein>
<reference evidence="2 3" key="1">
    <citation type="submission" date="2025-04" db="UniProtKB">
        <authorList>
            <consortium name="RefSeq"/>
        </authorList>
    </citation>
    <scope>IDENTIFICATION</scope>
</reference>
<accession>A0A1S4EPI9</accession>
<name>A0A1S4EPI9_DIACI</name>
<dbReference type="AlphaFoldDB" id="A0A1S4EPI9"/>
<sequence>MSIVHGRAVACVCSGILLAVMCEKLLSTSRIRQSPWPDLRHACDVVDLIHDRLKSESVDAVVDAVHQINQALDALLKRIHQFGAKRLKMENSRMKGLVRSINSCDAVERECLVKILGIPGLSRQYYMEVMHQLAQHIGVPFRETDIVMLKRLNAQPNFVLTPEKVISNVTYPIFLRFTNQEQKDTFLRLYDLVHYERRDPNFLNKMFDTDITLDRMESTELKLQIHGFRTMNVPFLYKLMDKLCNVLKYNHWRTNIVTIYQTR</sequence>
<evidence type="ECO:0000313" key="1">
    <source>
        <dbReference type="Proteomes" id="UP000079169"/>
    </source>
</evidence>
<organism evidence="1 2">
    <name type="scientific">Diaphorina citri</name>
    <name type="common">Asian citrus psyllid</name>
    <dbReference type="NCBI Taxonomy" id="121845"/>
    <lineage>
        <taxon>Eukaryota</taxon>
        <taxon>Metazoa</taxon>
        <taxon>Ecdysozoa</taxon>
        <taxon>Arthropoda</taxon>
        <taxon>Hexapoda</taxon>
        <taxon>Insecta</taxon>
        <taxon>Pterygota</taxon>
        <taxon>Neoptera</taxon>
        <taxon>Paraneoptera</taxon>
        <taxon>Hemiptera</taxon>
        <taxon>Sternorrhyncha</taxon>
        <taxon>Psylloidea</taxon>
        <taxon>Psyllidae</taxon>
        <taxon>Diaphorininae</taxon>
        <taxon>Diaphorina</taxon>
    </lineage>
</organism>
<dbReference type="RefSeq" id="XP_017304106.1">
    <property type="nucleotide sequence ID" value="XM_017448617.2"/>
</dbReference>
<dbReference type="RefSeq" id="XP_017304105.1">
    <property type="nucleotide sequence ID" value="XM_017448616.2"/>
</dbReference>
<dbReference type="Proteomes" id="UP000079169">
    <property type="component" value="Unplaced"/>
</dbReference>
<dbReference type="PaxDb" id="121845-A0A1S4EPI9"/>
<dbReference type="GeneID" id="103520747"/>
<gene>
    <name evidence="2 3" type="primary">LOC103520747</name>
</gene>
<keyword evidence="1" id="KW-1185">Reference proteome</keyword>
<evidence type="ECO:0000313" key="2">
    <source>
        <dbReference type="RefSeq" id="XP_017304105.1"/>
    </source>
</evidence>
<proteinExistence type="predicted"/>
<evidence type="ECO:0000313" key="3">
    <source>
        <dbReference type="RefSeq" id="XP_017304106.1"/>
    </source>
</evidence>
<dbReference type="KEGG" id="dci:103520747"/>